<proteinExistence type="inferred from homology"/>
<dbReference type="RefSeq" id="WP_160039996.1">
    <property type="nucleotide sequence ID" value="NZ_BORQ01000001.1"/>
</dbReference>
<dbReference type="InterPro" id="IPR001173">
    <property type="entry name" value="Glyco_trans_2-like"/>
</dbReference>
<evidence type="ECO:0000259" key="2">
    <source>
        <dbReference type="Pfam" id="PF00535"/>
    </source>
</evidence>
<dbReference type="Proteomes" id="UP000679779">
    <property type="component" value="Unassembled WGS sequence"/>
</dbReference>
<dbReference type="CDD" id="cd00761">
    <property type="entry name" value="Glyco_tranf_GTA_type"/>
    <property type="match status" value="1"/>
</dbReference>
<dbReference type="GO" id="GO:0016758">
    <property type="term" value="F:hexosyltransferase activity"/>
    <property type="evidence" value="ECO:0007669"/>
    <property type="project" value="UniProtKB-ARBA"/>
</dbReference>
<comment type="similarity">
    <text evidence="1">Belongs to the glycosyltransferase 2 family.</text>
</comment>
<comment type="caution">
    <text evidence="3">The sequence shown here is derived from an EMBL/GenBank/DDBJ whole genome shotgun (WGS) entry which is preliminary data.</text>
</comment>
<protein>
    <recommendedName>
        <fullName evidence="2">Glycosyltransferase 2-like domain-containing protein</fullName>
    </recommendedName>
</protein>
<dbReference type="AlphaFoldDB" id="A0A920C9R5"/>
<reference evidence="3" key="1">
    <citation type="submission" date="2021-03" db="EMBL/GenBank/DDBJ databases">
        <title>Antimicrobial resistance genes in bacteria isolated from Japanese honey, and their potential for conferring macrolide and lincosamide resistance in the American foulbrood pathogen Paenibacillus larvae.</title>
        <authorList>
            <person name="Okamoto M."/>
            <person name="Kumagai M."/>
            <person name="Kanamori H."/>
            <person name="Takamatsu D."/>
        </authorList>
    </citation>
    <scope>NUCLEOTIDE SEQUENCE</scope>
    <source>
        <strain evidence="3">J2TS6</strain>
    </source>
</reference>
<dbReference type="EMBL" id="BORQ01000001">
    <property type="protein sequence ID" value="GIO30133.1"/>
    <property type="molecule type" value="Genomic_DNA"/>
</dbReference>
<keyword evidence="4" id="KW-1185">Reference proteome</keyword>
<evidence type="ECO:0000256" key="1">
    <source>
        <dbReference type="ARBA" id="ARBA00006739"/>
    </source>
</evidence>
<dbReference type="Pfam" id="PF00535">
    <property type="entry name" value="Glycos_transf_2"/>
    <property type="match status" value="1"/>
</dbReference>
<dbReference type="PANTHER" id="PTHR22916:SF3">
    <property type="entry name" value="UDP-GLCNAC:BETAGAL BETA-1,3-N-ACETYLGLUCOSAMINYLTRANSFERASE-LIKE PROTEIN 1"/>
    <property type="match status" value="1"/>
</dbReference>
<dbReference type="InterPro" id="IPR029044">
    <property type="entry name" value="Nucleotide-diphossugar_trans"/>
</dbReference>
<evidence type="ECO:0000313" key="4">
    <source>
        <dbReference type="Proteomes" id="UP000679779"/>
    </source>
</evidence>
<organism evidence="3 4">
    <name type="scientific">Paenibacillus albilobatus</name>
    <dbReference type="NCBI Taxonomy" id="2716884"/>
    <lineage>
        <taxon>Bacteria</taxon>
        <taxon>Bacillati</taxon>
        <taxon>Bacillota</taxon>
        <taxon>Bacilli</taxon>
        <taxon>Bacillales</taxon>
        <taxon>Paenibacillaceae</taxon>
        <taxon>Paenibacillus</taxon>
    </lineage>
</organism>
<evidence type="ECO:0000313" key="3">
    <source>
        <dbReference type="EMBL" id="GIO30133.1"/>
    </source>
</evidence>
<accession>A0A920C9R5</accession>
<dbReference type="Gene3D" id="3.90.550.10">
    <property type="entry name" value="Spore Coat Polysaccharide Biosynthesis Protein SpsA, Chain A"/>
    <property type="match status" value="1"/>
</dbReference>
<name>A0A920C9R5_9BACL</name>
<dbReference type="PANTHER" id="PTHR22916">
    <property type="entry name" value="GLYCOSYLTRANSFERASE"/>
    <property type="match status" value="1"/>
</dbReference>
<feature type="domain" description="Glycosyltransferase 2-like" evidence="2">
    <location>
        <begin position="9"/>
        <end position="169"/>
    </location>
</feature>
<gene>
    <name evidence="3" type="ORF">J2TS6_12740</name>
</gene>
<dbReference type="SUPFAM" id="SSF53448">
    <property type="entry name" value="Nucleotide-diphospho-sugar transferases"/>
    <property type="match status" value="1"/>
</dbReference>
<sequence>MYSNDIEVSVIIPYYNSEMTIERALMSVYRQTFRQPIEIILINDGSTDRSPSIVESFIRQHPEMKIKHLEQENSGPSRARNKGLDTAEGKYVAFLDSDDTWSPEKLEVQAEFMNNHPEVAISGTNYFINSDETTKYGQEENWIQADFKRMLFKVFFCMSTVMVRRSVMEKNRFRFLEGKHYGEDLLFFLQIVRRYPGARLSKPLAKQYKFLYGQGGLTQNLRKLLVHDLDNVRILYRQNGGNPVKIGFLLHKCLFVYSFLKHVVRLYKSRKYRKPVKGV</sequence>